<sequence>MVKQATTRGIFHRQLCDATCLRYHARVVISHEMKRVHLIFLLLFFSQSICFAKYTPNRLFEMIQNADEIVWGTISEIRESDFKVTIEGSLTGIDGDLWIKKFRDWDCASRWKEYKKGQKVFLFLRKDKENKLRVMSGGNEGELPILNDSVYINARSIIPPTLSVSREILMDYAVYKIEDQQYNLNGMNYYGVRLGFDDFVATCMYIRGCLKIEFSDQSFGHFH</sequence>
<dbReference type="Proteomes" id="UP000245535">
    <property type="component" value="Unassembled WGS sequence"/>
</dbReference>
<comment type="caution">
    <text evidence="2">The sequence shown here is derived from an EMBL/GenBank/DDBJ whole genome shotgun (WGS) entry which is preliminary data.</text>
</comment>
<evidence type="ECO:0000313" key="3">
    <source>
        <dbReference type="Proteomes" id="UP000245535"/>
    </source>
</evidence>
<dbReference type="EMBL" id="QGDO01000013">
    <property type="protein sequence ID" value="PWJ33501.1"/>
    <property type="molecule type" value="Genomic_DNA"/>
</dbReference>
<keyword evidence="1" id="KW-0472">Membrane</keyword>
<proteinExistence type="predicted"/>
<evidence type="ECO:0000313" key="2">
    <source>
        <dbReference type="EMBL" id="PWJ33501.1"/>
    </source>
</evidence>
<organism evidence="2 3">
    <name type="scientific">Sediminitomix flava</name>
    <dbReference type="NCBI Taxonomy" id="379075"/>
    <lineage>
        <taxon>Bacteria</taxon>
        <taxon>Pseudomonadati</taxon>
        <taxon>Bacteroidota</taxon>
        <taxon>Cytophagia</taxon>
        <taxon>Cytophagales</taxon>
        <taxon>Flammeovirgaceae</taxon>
        <taxon>Sediminitomix</taxon>
    </lineage>
</organism>
<accession>A0A315YVU5</accession>
<gene>
    <name evidence="2" type="ORF">BC781_1133</name>
</gene>
<feature type="transmembrane region" description="Helical" evidence="1">
    <location>
        <begin position="36"/>
        <end position="54"/>
    </location>
</feature>
<evidence type="ECO:0000256" key="1">
    <source>
        <dbReference type="SAM" id="Phobius"/>
    </source>
</evidence>
<name>A0A315YVU5_SEDFL</name>
<keyword evidence="3" id="KW-1185">Reference proteome</keyword>
<protein>
    <submittedName>
        <fullName evidence="2">Uncharacterized protein</fullName>
    </submittedName>
</protein>
<keyword evidence="1" id="KW-1133">Transmembrane helix</keyword>
<reference evidence="2 3" key="1">
    <citation type="submission" date="2018-03" db="EMBL/GenBank/DDBJ databases">
        <title>Genomic Encyclopedia of Archaeal and Bacterial Type Strains, Phase II (KMG-II): from individual species to whole genera.</title>
        <authorList>
            <person name="Goeker M."/>
        </authorList>
    </citation>
    <scope>NUCLEOTIDE SEQUENCE [LARGE SCALE GENOMIC DNA]</scope>
    <source>
        <strain evidence="2 3">DSM 28229</strain>
    </source>
</reference>
<dbReference type="AlphaFoldDB" id="A0A315YVU5"/>
<keyword evidence="1" id="KW-0812">Transmembrane</keyword>